<keyword evidence="1" id="KW-0472">Membrane</keyword>
<proteinExistence type="predicted"/>
<organism evidence="2 3">
    <name type="scientific">Candidatus Adlerbacteria bacterium GW2011_GWA1_54_10</name>
    <dbReference type="NCBI Taxonomy" id="1618605"/>
    <lineage>
        <taxon>Bacteria</taxon>
        <taxon>Candidatus Adleribacteriota</taxon>
    </lineage>
</organism>
<reference evidence="2 3" key="1">
    <citation type="journal article" date="2015" name="Nature">
        <title>rRNA introns, odd ribosomes, and small enigmatic genomes across a large radiation of phyla.</title>
        <authorList>
            <person name="Brown C.T."/>
            <person name="Hug L.A."/>
            <person name="Thomas B.C."/>
            <person name="Sharon I."/>
            <person name="Castelle C.J."/>
            <person name="Singh A."/>
            <person name="Wilkins M.J."/>
            <person name="Williams K.H."/>
            <person name="Banfield J.F."/>
        </authorList>
    </citation>
    <scope>NUCLEOTIDE SEQUENCE [LARGE SCALE GENOMIC DNA]</scope>
</reference>
<comment type="caution">
    <text evidence="2">The sequence shown here is derived from an EMBL/GenBank/DDBJ whole genome shotgun (WGS) entry which is preliminary data.</text>
</comment>
<name>A0A0G1XX93_9BACT</name>
<accession>A0A0G1XX93</accession>
<dbReference type="EMBL" id="LCRO01000003">
    <property type="protein sequence ID" value="KKW35803.1"/>
    <property type="molecule type" value="Genomic_DNA"/>
</dbReference>
<gene>
    <name evidence="2" type="ORF">UY83_C0003G0088</name>
</gene>
<sequence>MASKIERQVMASVAVIYAARRLVSPFALKLYICMLSFWGLGRLVWVARVFENLEAAGLRNSLRFVFSAVLNTDTLVQVTLLALVVAGASLLLDIIWTAPSRRAFA</sequence>
<dbReference type="AlphaFoldDB" id="A0A0G1XX93"/>
<evidence type="ECO:0000313" key="3">
    <source>
        <dbReference type="Proteomes" id="UP000034740"/>
    </source>
</evidence>
<keyword evidence="1" id="KW-0812">Transmembrane</keyword>
<feature type="transmembrane region" description="Helical" evidence="1">
    <location>
        <begin position="75"/>
        <end position="96"/>
    </location>
</feature>
<dbReference type="Proteomes" id="UP000034740">
    <property type="component" value="Unassembled WGS sequence"/>
</dbReference>
<protein>
    <submittedName>
        <fullName evidence="2">Uncharacterized protein</fullName>
    </submittedName>
</protein>
<evidence type="ECO:0000256" key="1">
    <source>
        <dbReference type="SAM" id="Phobius"/>
    </source>
</evidence>
<evidence type="ECO:0000313" key="2">
    <source>
        <dbReference type="EMBL" id="KKW35803.1"/>
    </source>
</evidence>
<keyword evidence="1" id="KW-1133">Transmembrane helix</keyword>